<keyword evidence="4" id="KW-1185">Reference proteome</keyword>
<dbReference type="InterPro" id="IPR029787">
    <property type="entry name" value="Nucleotide_cyclase"/>
</dbReference>
<dbReference type="PANTHER" id="PTHR44757">
    <property type="entry name" value="DIGUANYLATE CYCLASE DGCP"/>
    <property type="match status" value="1"/>
</dbReference>
<dbReference type="Gene3D" id="3.30.70.270">
    <property type="match status" value="1"/>
</dbReference>
<dbReference type="SUPFAM" id="SSF55073">
    <property type="entry name" value="Nucleotide cyclase"/>
    <property type="match status" value="1"/>
</dbReference>
<feature type="region of interest" description="Disordered" evidence="1">
    <location>
        <begin position="305"/>
        <end position="337"/>
    </location>
</feature>
<gene>
    <name evidence="3" type="ORF">Cch02nite_74650</name>
</gene>
<dbReference type="InterPro" id="IPR000160">
    <property type="entry name" value="GGDEF_dom"/>
</dbReference>
<dbReference type="Proteomes" id="UP000619293">
    <property type="component" value="Unassembled WGS sequence"/>
</dbReference>
<dbReference type="EMBL" id="BONG01000079">
    <property type="protein sequence ID" value="GIF94021.1"/>
    <property type="molecule type" value="Genomic_DNA"/>
</dbReference>
<sequence>MPSSTPGLVVLLVALGFAAGNLTGFILCLFTVCGRRRTPPPFGVAAPGPQVGLPGRAALMATLTAVGRTGSTLAIVNLDRFAAINTDLGHRAGDQLLVLLGGRLQAAAARRGAAVYLLGRDEFAVLWPGARDSLMDDVAALLRRLSRPAELHLLGRTVTVEVSACAGLCTPGELVESATMLRRANTALQHAKDLGPGTVKQWTTGLPPRSRARDDERSYALICWPDPGMRPTLVSGRSPRAVDELAAQVVTDTTDGQPGPHGRSTLAVVIGQDPKPAGGADTGWWLRRTLARASGSYLSVAADDVHDADRRPLPRPVQVARPPRQVGSGSPGRRRAA</sequence>
<comment type="caution">
    <text evidence="3">The sequence shown here is derived from an EMBL/GenBank/DDBJ whole genome shotgun (WGS) entry which is preliminary data.</text>
</comment>
<evidence type="ECO:0000313" key="4">
    <source>
        <dbReference type="Proteomes" id="UP000619293"/>
    </source>
</evidence>
<dbReference type="InterPro" id="IPR052155">
    <property type="entry name" value="Biofilm_reg_signaling"/>
</dbReference>
<feature type="domain" description="GGDEF" evidence="2">
    <location>
        <begin position="69"/>
        <end position="204"/>
    </location>
</feature>
<protein>
    <recommendedName>
        <fullName evidence="2">GGDEF domain-containing protein</fullName>
    </recommendedName>
</protein>
<feature type="compositionally biased region" description="Low complexity" evidence="1">
    <location>
        <begin position="316"/>
        <end position="326"/>
    </location>
</feature>
<name>A0A8J3K6F0_9ACTN</name>
<evidence type="ECO:0000259" key="2">
    <source>
        <dbReference type="PROSITE" id="PS50887"/>
    </source>
</evidence>
<evidence type="ECO:0000256" key="1">
    <source>
        <dbReference type="SAM" id="MobiDB-lite"/>
    </source>
</evidence>
<organism evidence="3 4">
    <name type="scientific">Catellatospora chokoriensis</name>
    <dbReference type="NCBI Taxonomy" id="310353"/>
    <lineage>
        <taxon>Bacteria</taxon>
        <taxon>Bacillati</taxon>
        <taxon>Actinomycetota</taxon>
        <taxon>Actinomycetes</taxon>
        <taxon>Micromonosporales</taxon>
        <taxon>Micromonosporaceae</taxon>
        <taxon>Catellatospora</taxon>
    </lineage>
</organism>
<dbReference type="PROSITE" id="PS50887">
    <property type="entry name" value="GGDEF"/>
    <property type="match status" value="1"/>
</dbReference>
<dbReference type="CDD" id="cd01949">
    <property type="entry name" value="GGDEF"/>
    <property type="match status" value="1"/>
</dbReference>
<accession>A0A8J3K6F0</accession>
<reference evidence="3 4" key="1">
    <citation type="submission" date="2021-01" db="EMBL/GenBank/DDBJ databases">
        <title>Whole genome shotgun sequence of Catellatospora chokoriensis NBRC 107358.</title>
        <authorList>
            <person name="Komaki H."/>
            <person name="Tamura T."/>
        </authorList>
    </citation>
    <scope>NUCLEOTIDE SEQUENCE [LARGE SCALE GENOMIC DNA]</scope>
    <source>
        <strain evidence="3 4">NBRC 107358</strain>
    </source>
</reference>
<proteinExistence type="predicted"/>
<dbReference type="Pfam" id="PF00990">
    <property type="entry name" value="GGDEF"/>
    <property type="match status" value="1"/>
</dbReference>
<dbReference type="AlphaFoldDB" id="A0A8J3K6F0"/>
<dbReference type="NCBIfam" id="TIGR00254">
    <property type="entry name" value="GGDEF"/>
    <property type="match status" value="1"/>
</dbReference>
<dbReference type="SMART" id="SM00267">
    <property type="entry name" value="GGDEF"/>
    <property type="match status" value="1"/>
</dbReference>
<evidence type="ECO:0000313" key="3">
    <source>
        <dbReference type="EMBL" id="GIF94021.1"/>
    </source>
</evidence>
<dbReference type="InterPro" id="IPR043128">
    <property type="entry name" value="Rev_trsase/Diguanyl_cyclase"/>
</dbReference>
<dbReference type="PANTHER" id="PTHR44757:SF2">
    <property type="entry name" value="BIOFILM ARCHITECTURE MAINTENANCE PROTEIN MBAA"/>
    <property type="match status" value="1"/>
</dbReference>